<organism evidence="1 2">
    <name type="scientific">Xenopus laevis</name>
    <name type="common">African clawed frog</name>
    <dbReference type="NCBI Taxonomy" id="8355"/>
    <lineage>
        <taxon>Eukaryota</taxon>
        <taxon>Metazoa</taxon>
        <taxon>Chordata</taxon>
        <taxon>Craniata</taxon>
        <taxon>Vertebrata</taxon>
        <taxon>Euteleostomi</taxon>
        <taxon>Amphibia</taxon>
        <taxon>Batrachia</taxon>
        <taxon>Anura</taxon>
        <taxon>Pipoidea</taxon>
        <taxon>Pipidae</taxon>
        <taxon>Xenopodinae</taxon>
        <taxon>Xenopus</taxon>
        <taxon>Xenopus</taxon>
    </lineage>
</organism>
<reference evidence="2" key="1">
    <citation type="submission" date="2025-08" db="UniProtKB">
        <authorList>
            <consortium name="RefSeq"/>
        </authorList>
    </citation>
    <scope>IDENTIFICATION</scope>
    <source>
        <strain evidence="2">J_2021</strain>
        <tissue evidence="2">Erythrocytes</tissue>
    </source>
</reference>
<dbReference type="PANTHER" id="PTHR19871">
    <property type="entry name" value="BETA TRANSDUCIN-RELATED PROTEIN"/>
    <property type="match status" value="1"/>
</dbReference>
<dbReference type="AlphaFoldDB" id="A0A8J1MAN1"/>
<gene>
    <name evidence="2" type="primary">LOC121400091</name>
</gene>
<dbReference type="Proteomes" id="UP000186698">
    <property type="component" value="Chromosome 2L"/>
</dbReference>
<name>A0A8J1MAN1_XENLA</name>
<evidence type="ECO:0000313" key="2">
    <source>
        <dbReference type="RefSeq" id="XP_041438767.1"/>
    </source>
</evidence>
<dbReference type="InterPro" id="IPR052752">
    <property type="entry name" value="NACHT-WD_repeat"/>
</dbReference>
<dbReference type="PANTHER" id="PTHR19871:SF44">
    <property type="entry name" value="NACHT AND WD REPEAT DOMAIN-CONTAINING PROTEIN 2"/>
    <property type="match status" value="1"/>
</dbReference>
<dbReference type="OrthoDB" id="2325716at2759"/>
<dbReference type="KEGG" id="xla:121400091"/>
<keyword evidence="1" id="KW-1185">Reference proteome</keyword>
<accession>A0A8J1MAN1</accession>
<dbReference type="GeneID" id="121400091"/>
<protein>
    <submittedName>
        <fullName evidence="2">NACHT and WD repeat domain-containing protein 2-like</fullName>
    </submittedName>
</protein>
<evidence type="ECO:0000313" key="1">
    <source>
        <dbReference type="Proteomes" id="UP000186698"/>
    </source>
</evidence>
<sequence>MEGSGMLERAVLHGDLTHIPAELERSRVQIFLCADPVESERERRALRNRVYPKLREYCRQVHGLEFQVVDTYDGIQYEEYYSPRVQKIRKQLLGGCLDQSVGPCFVALIGEEYGQFSLPWEIDGEEFEKILVAAHENRINTKALEKWYLRDENGVPPVYHLPEKDEGLPYSSTTVTTARTGNL</sequence>
<proteinExistence type="predicted"/>
<dbReference type="RefSeq" id="XP_041438767.1">
    <property type="nucleotide sequence ID" value="XM_041582833.1"/>
</dbReference>